<evidence type="ECO:0000313" key="3">
    <source>
        <dbReference type="Proteomes" id="UP000494206"/>
    </source>
</evidence>
<sequence length="267" mass="29830">MERPKRSVRLQQLAQGPVEDDSVVILSIMDKVVNAVDVIERYDKTVNDVQSVLRGELDVPMKFVLQEAQWFQEAEKARKLCPIGSSSKRCYSSTDESDEEDTDPKKVRNEQSLLEKQMMKAKSPKKGTAKSDSKSKSPGKSTSQMKAAEFIKSPTVKGKKERSPELKHLDSIVEEEDDEVQEEAEEEAVEGKPEIAQPRHSVFIYSKLRYSSSASELASITEENEDEDATGAIEHEQVAEQPIAYLAEQPIEQTPKSSVYSGHSNAP</sequence>
<reference evidence="2 3" key="1">
    <citation type="submission" date="2020-04" db="EMBL/GenBank/DDBJ databases">
        <authorList>
            <person name="Laetsch R D."/>
            <person name="Stevens L."/>
            <person name="Kumar S."/>
            <person name="Blaxter L. M."/>
        </authorList>
    </citation>
    <scope>NUCLEOTIDE SEQUENCE [LARGE SCALE GENOMIC DNA]</scope>
</reference>
<dbReference type="EMBL" id="CADEPM010000002">
    <property type="protein sequence ID" value="CAB3399698.1"/>
    <property type="molecule type" value="Genomic_DNA"/>
</dbReference>
<keyword evidence="3" id="KW-1185">Reference proteome</keyword>
<protein>
    <submittedName>
        <fullName evidence="2">Uncharacterized protein</fullName>
    </submittedName>
</protein>
<accession>A0A8S1ECK8</accession>
<feature type="region of interest" description="Disordered" evidence="1">
    <location>
        <begin position="218"/>
        <end position="267"/>
    </location>
</feature>
<evidence type="ECO:0000256" key="1">
    <source>
        <dbReference type="SAM" id="MobiDB-lite"/>
    </source>
</evidence>
<feature type="compositionally biased region" description="Acidic residues" evidence="1">
    <location>
        <begin position="172"/>
        <end position="188"/>
    </location>
</feature>
<feature type="compositionally biased region" description="Polar residues" evidence="1">
    <location>
        <begin position="251"/>
        <end position="267"/>
    </location>
</feature>
<name>A0A8S1ECK8_9PELO</name>
<evidence type="ECO:0000313" key="2">
    <source>
        <dbReference type="EMBL" id="CAB3399698.1"/>
    </source>
</evidence>
<proteinExistence type="predicted"/>
<dbReference type="AlphaFoldDB" id="A0A8S1ECK8"/>
<feature type="region of interest" description="Disordered" evidence="1">
    <location>
        <begin position="84"/>
        <end position="195"/>
    </location>
</feature>
<dbReference type="OrthoDB" id="5846289at2759"/>
<dbReference type="Proteomes" id="UP000494206">
    <property type="component" value="Unassembled WGS sequence"/>
</dbReference>
<feature type="compositionally biased region" description="Basic and acidic residues" evidence="1">
    <location>
        <begin position="161"/>
        <end position="171"/>
    </location>
</feature>
<organism evidence="2 3">
    <name type="scientific">Caenorhabditis bovis</name>
    <dbReference type="NCBI Taxonomy" id="2654633"/>
    <lineage>
        <taxon>Eukaryota</taxon>
        <taxon>Metazoa</taxon>
        <taxon>Ecdysozoa</taxon>
        <taxon>Nematoda</taxon>
        <taxon>Chromadorea</taxon>
        <taxon>Rhabditida</taxon>
        <taxon>Rhabditina</taxon>
        <taxon>Rhabditomorpha</taxon>
        <taxon>Rhabditoidea</taxon>
        <taxon>Rhabditidae</taxon>
        <taxon>Peloderinae</taxon>
        <taxon>Caenorhabditis</taxon>
    </lineage>
</organism>
<comment type="caution">
    <text evidence="2">The sequence shown here is derived from an EMBL/GenBank/DDBJ whole genome shotgun (WGS) entry which is preliminary data.</text>
</comment>
<gene>
    <name evidence="2" type="ORF">CBOVIS_LOCUS2783</name>
</gene>